<comment type="caution">
    <text evidence="1">The sequence shown here is derived from an EMBL/GenBank/DDBJ whole genome shotgun (WGS) entry which is preliminary data.</text>
</comment>
<dbReference type="SUPFAM" id="SSF53448">
    <property type="entry name" value="Nucleotide-diphospho-sugar transferases"/>
    <property type="match status" value="1"/>
</dbReference>
<protein>
    <submittedName>
        <fullName evidence="1">Glycosyl transferase</fullName>
    </submittedName>
</protein>
<dbReference type="InterPro" id="IPR029044">
    <property type="entry name" value="Nucleotide-diphossugar_trans"/>
</dbReference>
<name>A0A4R5LUQ1_9GAMM</name>
<gene>
    <name evidence="1" type="ORF">E2F43_02600</name>
</gene>
<dbReference type="AlphaFoldDB" id="A0A4R5LUQ1"/>
<evidence type="ECO:0000313" key="2">
    <source>
        <dbReference type="Proteomes" id="UP000295554"/>
    </source>
</evidence>
<reference evidence="1 2" key="1">
    <citation type="submission" date="2019-03" db="EMBL/GenBank/DDBJ databases">
        <title>Seongchinamella monodicae gen. nov., sp. nov., a novel member of the Gammaproteobacteria isolated from a tidal mudflat of beach.</title>
        <authorList>
            <person name="Yang H.G."/>
            <person name="Kang J.W."/>
            <person name="Lee S.D."/>
        </authorList>
    </citation>
    <scope>NUCLEOTIDE SEQUENCE [LARGE SCALE GENOMIC DNA]</scope>
    <source>
        <strain evidence="1 2">GH4-78</strain>
    </source>
</reference>
<accession>A0A4R5LUQ1</accession>
<evidence type="ECO:0000313" key="1">
    <source>
        <dbReference type="EMBL" id="TDG15144.1"/>
    </source>
</evidence>
<dbReference type="OrthoDB" id="9477at2"/>
<dbReference type="EMBL" id="SMSE01000001">
    <property type="protein sequence ID" value="TDG15144.1"/>
    <property type="molecule type" value="Genomic_DNA"/>
</dbReference>
<sequence>MGDFHQNGIITTLHDLSSRPLEAMEQELLEFSRERPLGLILPSLYSELEGEALPAIIQALKPASYLSEIVIGLDRADESQYREALKFFGQLPQRHRVLWNEGPRLQALDQQLQDMDLAPRELGKGRNVWYCMGYTLASNRAESVALHDCDIVTYDRSMLARLIYPVAHPRFNYEFCKGYYARVADGKINGRVSRLLVTPLLRALKMNLGKMEYLEYMDSFRYPLAGEFSFRRDVLNDIRIPSDWGLEIGVLSEMYRNYANNRLCQADIADVYDHKHQDLSADNEAGGLSKMSIDICKALFRKLATRGVTFNTESFRSLKATYYRIALDFVETYHNDALMNGLSLDIHNEEKAVELFAENIMKAGEAFLDRPMERPFIPSWSRVISAIPDVLKQLREAVEEDHREFGIAGDGNAAANS</sequence>
<dbReference type="Proteomes" id="UP000295554">
    <property type="component" value="Unassembled WGS sequence"/>
</dbReference>
<dbReference type="Gene3D" id="3.90.550.10">
    <property type="entry name" value="Spore Coat Polysaccharide Biosynthesis Protein SpsA, Chain A"/>
    <property type="match status" value="1"/>
</dbReference>
<keyword evidence="2" id="KW-1185">Reference proteome</keyword>
<keyword evidence="1" id="KW-0808">Transferase</keyword>
<dbReference type="GO" id="GO:0016740">
    <property type="term" value="F:transferase activity"/>
    <property type="evidence" value="ECO:0007669"/>
    <property type="project" value="UniProtKB-KW"/>
</dbReference>
<dbReference type="RefSeq" id="WP_133209306.1">
    <property type="nucleotide sequence ID" value="NZ_SMSE01000001.1"/>
</dbReference>
<proteinExistence type="predicted"/>
<organism evidence="1 2">
    <name type="scientific">Seongchinamella unica</name>
    <dbReference type="NCBI Taxonomy" id="2547392"/>
    <lineage>
        <taxon>Bacteria</taxon>
        <taxon>Pseudomonadati</taxon>
        <taxon>Pseudomonadota</taxon>
        <taxon>Gammaproteobacteria</taxon>
        <taxon>Cellvibrionales</taxon>
        <taxon>Halieaceae</taxon>
        <taxon>Seongchinamella</taxon>
    </lineage>
</organism>